<reference evidence="5 6" key="1">
    <citation type="submission" date="2018-05" db="EMBL/GenBank/DDBJ databases">
        <title>Genomic Encyclopedia of Type Strains, Phase IV (KMG-IV): sequencing the most valuable type-strain genomes for metagenomic binning, comparative biology and taxonomic classification.</title>
        <authorList>
            <person name="Goeker M."/>
        </authorList>
    </citation>
    <scope>NUCLEOTIDE SEQUENCE [LARGE SCALE GENOMIC DNA]</scope>
    <source>
        <strain evidence="5 6">DSM 3183</strain>
    </source>
</reference>
<evidence type="ECO:0000256" key="3">
    <source>
        <dbReference type="ARBA" id="ARBA00022842"/>
    </source>
</evidence>
<evidence type="ECO:0000256" key="4">
    <source>
        <dbReference type="SAM" id="Phobius"/>
    </source>
</evidence>
<dbReference type="NCBIfam" id="TIGR01488">
    <property type="entry name" value="HAD-SF-IB"/>
    <property type="match status" value="1"/>
</dbReference>
<evidence type="ECO:0000313" key="6">
    <source>
        <dbReference type="Proteomes" id="UP000248014"/>
    </source>
</evidence>
<sequence length="250" mass="27816">MFPVALALLLAAVGERLAFYDMDRTITVHPTYARFLLWMALRRKPLRLLLLPFSLLAAIGYVLRLVSREELKQINQKLLLGKLRVASIAKPMAAHAEHVFATNIRPGAIERIAADRAEGYRIVIATASYRLYVEAIARRLGIDDVIATDLIVSRGTVQPRIAGHNCYGPHKAEMIAAWMAEHQLDPAQCTIRCYSDHVSDIPMLDMAHEAFVTNAHMPMRIVARERGWPELEWPGALAPPPGVAQQGLTG</sequence>
<feature type="transmembrane region" description="Helical" evidence="4">
    <location>
        <begin position="46"/>
        <end position="66"/>
    </location>
</feature>
<evidence type="ECO:0000256" key="2">
    <source>
        <dbReference type="ARBA" id="ARBA00022801"/>
    </source>
</evidence>
<dbReference type="SUPFAM" id="SSF56784">
    <property type="entry name" value="HAD-like"/>
    <property type="match status" value="1"/>
</dbReference>
<dbReference type="InterPro" id="IPR006385">
    <property type="entry name" value="HAD_hydro_SerB1"/>
</dbReference>
<dbReference type="Pfam" id="PF12710">
    <property type="entry name" value="HAD"/>
    <property type="match status" value="1"/>
</dbReference>
<keyword evidence="4" id="KW-0472">Membrane</keyword>
<dbReference type="NCBIfam" id="TIGR01490">
    <property type="entry name" value="HAD-SF-IB-hyp1"/>
    <property type="match status" value="1"/>
</dbReference>
<evidence type="ECO:0000313" key="5">
    <source>
        <dbReference type="EMBL" id="PXW78048.1"/>
    </source>
</evidence>
<dbReference type="EMBL" id="QJJM01000003">
    <property type="protein sequence ID" value="PXW78048.1"/>
    <property type="molecule type" value="Genomic_DNA"/>
</dbReference>
<keyword evidence="4" id="KW-1133">Transmembrane helix</keyword>
<dbReference type="GO" id="GO:0016787">
    <property type="term" value="F:hydrolase activity"/>
    <property type="evidence" value="ECO:0007669"/>
    <property type="project" value="UniProtKB-KW"/>
</dbReference>
<name>A0A2V3VBB8_9SPHN</name>
<protein>
    <submittedName>
        <fullName evidence="5">HAD superfamily hydrolase (TIGR01490 family)</fullName>
    </submittedName>
</protein>
<dbReference type="AlphaFoldDB" id="A0A2V3VBB8"/>
<keyword evidence="4" id="KW-0812">Transmembrane</keyword>
<dbReference type="Gene3D" id="1.20.1440.100">
    <property type="entry name" value="SG protein - dephosphorylation function"/>
    <property type="match status" value="1"/>
</dbReference>
<keyword evidence="6" id="KW-1185">Reference proteome</keyword>
<dbReference type="PANTHER" id="PTHR43344:SF13">
    <property type="entry name" value="PHOSPHATASE RV3661-RELATED"/>
    <property type="match status" value="1"/>
</dbReference>
<dbReference type="PANTHER" id="PTHR43344">
    <property type="entry name" value="PHOSPHOSERINE PHOSPHATASE"/>
    <property type="match status" value="1"/>
</dbReference>
<dbReference type="InterPro" id="IPR050582">
    <property type="entry name" value="HAD-like_SerB"/>
</dbReference>
<accession>A0A2V3VBB8</accession>
<comment type="caution">
    <text evidence="5">The sequence shown here is derived from an EMBL/GenBank/DDBJ whole genome shotgun (WGS) entry which is preliminary data.</text>
</comment>
<proteinExistence type="predicted"/>
<dbReference type="Gene3D" id="3.40.50.1000">
    <property type="entry name" value="HAD superfamily/HAD-like"/>
    <property type="match status" value="1"/>
</dbReference>
<keyword evidence="1" id="KW-0479">Metal-binding</keyword>
<keyword evidence="3" id="KW-0460">Magnesium</keyword>
<gene>
    <name evidence="5" type="ORF">C7451_103156</name>
</gene>
<dbReference type="InterPro" id="IPR023214">
    <property type="entry name" value="HAD_sf"/>
</dbReference>
<dbReference type="Proteomes" id="UP000248014">
    <property type="component" value="Unassembled WGS sequence"/>
</dbReference>
<keyword evidence="2 5" id="KW-0378">Hydrolase</keyword>
<evidence type="ECO:0000256" key="1">
    <source>
        <dbReference type="ARBA" id="ARBA00022723"/>
    </source>
</evidence>
<dbReference type="InterPro" id="IPR036412">
    <property type="entry name" value="HAD-like_sf"/>
</dbReference>
<dbReference type="GO" id="GO:0046872">
    <property type="term" value="F:metal ion binding"/>
    <property type="evidence" value="ECO:0007669"/>
    <property type="project" value="UniProtKB-KW"/>
</dbReference>
<organism evidence="5 6">
    <name type="scientific">Blastomonas natatoria</name>
    <dbReference type="NCBI Taxonomy" id="34015"/>
    <lineage>
        <taxon>Bacteria</taxon>
        <taxon>Pseudomonadati</taxon>
        <taxon>Pseudomonadota</taxon>
        <taxon>Alphaproteobacteria</taxon>
        <taxon>Sphingomonadales</taxon>
        <taxon>Sphingomonadaceae</taxon>
        <taxon>Blastomonas</taxon>
    </lineage>
</organism>